<evidence type="ECO:0000256" key="4">
    <source>
        <dbReference type="ARBA" id="ARBA00022729"/>
    </source>
</evidence>
<organism evidence="10 11">
    <name type="scientific">Paenibacillus tyrfis</name>
    <dbReference type="NCBI Taxonomy" id="1501230"/>
    <lineage>
        <taxon>Bacteria</taxon>
        <taxon>Bacillati</taxon>
        <taxon>Bacillota</taxon>
        <taxon>Bacilli</taxon>
        <taxon>Bacillales</taxon>
        <taxon>Paenibacillaceae</taxon>
        <taxon>Paenibacillus</taxon>
    </lineage>
</organism>
<dbReference type="Pfam" id="PF05504">
    <property type="entry name" value="Spore_GerAC"/>
    <property type="match status" value="1"/>
</dbReference>
<evidence type="ECO:0000313" key="10">
    <source>
        <dbReference type="EMBL" id="KEQ25113.1"/>
    </source>
</evidence>
<keyword evidence="7" id="KW-0449">Lipoprotein</keyword>
<dbReference type="InterPro" id="IPR038501">
    <property type="entry name" value="Spore_GerAC_C_sf"/>
</dbReference>
<dbReference type="OrthoDB" id="9816067at2"/>
<dbReference type="GO" id="GO:0009847">
    <property type="term" value="P:spore germination"/>
    <property type="evidence" value="ECO:0007669"/>
    <property type="project" value="InterPro"/>
</dbReference>
<feature type="domain" description="Spore germination GerAC-like C-terminal" evidence="8">
    <location>
        <begin position="219"/>
        <end position="384"/>
    </location>
</feature>
<dbReference type="InterPro" id="IPR057336">
    <property type="entry name" value="GerAC_N"/>
</dbReference>
<keyword evidence="6" id="KW-0564">Palmitate</keyword>
<keyword evidence="11" id="KW-1185">Reference proteome</keyword>
<evidence type="ECO:0000259" key="8">
    <source>
        <dbReference type="Pfam" id="PF05504"/>
    </source>
</evidence>
<proteinExistence type="inferred from homology"/>
<comment type="similarity">
    <text evidence="2">Belongs to the GerABKC lipoprotein family.</text>
</comment>
<evidence type="ECO:0000256" key="1">
    <source>
        <dbReference type="ARBA" id="ARBA00004635"/>
    </source>
</evidence>
<dbReference type="Proteomes" id="UP000028123">
    <property type="component" value="Unassembled WGS sequence"/>
</dbReference>
<accession>A0A081P340</accession>
<dbReference type="NCBIfam" id="TIGR02887">
    <property type="entry name" value="spore_ger_x_C"/>
    <property type="match status" value="1"/>
</dbReference>
<dbReference type="Pfam" id="PF25198">
    <property type="entry name" value="Spore_GerAC_N"/>
    <property type="match status" value="1"/>
</dbReference>
<evidence type="ECO:0000313" key="11">
    <source>
        <dbReference type="Proteomes" id="UP000028123"/>
    </source>
</evidence>
<sequence length="397" mass="44054">MKLLDCASVVKIKAAVSLCLLVLLTGCWSSVELNDRSFVRILLVGKAKEGIELSLGFPLPNRMIPGMVGAGSGKGKPYVFITKTGADIGEAYRKIQSDLSRKITFGQTGTVIISEDFAREGLSPLLEFLAREPKFHVNANVFVSFGKADDIASAPAVFERFPVDILTGYVKQNVTLRTTVKDFLMASYYGGDVLVPSLVFTSKKIADEQKPPGKWMGTDGAVVFKQNKMVGTLDTTEMRGALWVSGQLQDAEISVPSPTDGKLVSFMIEQMHSKIKPVLTGDSLTMHITTKASAEMLGSDSRLNTENRKQLSELEHRLDAVVEQRMNSAIAKTKEVRADAFQFAKYIDWNYPRLWKSIKPQWREWYRNRLKPVIQVNISIKRLGTVQQSATHTEGTE</sequence>
<reference evidence="10 11" key="1">
    <citation type="submission" date="2014-06" db="EMBL/GenBank/DDBJ databases">
        <title>Draft genome sequence of Paenibacillus sp. MSt1.</title>
        <authorList>
            <person name="Aw Y.K."/>
            <person name="Ong K.S."/>
            <person name="Gan H.M."/>
            <person name="Lee S.M."/>
        </authorList>
    </citation>
    <scope>NUCLEOTIDE SEQUENCE [LARGE SCALE GENOMIC DNA]</scope>
    <source>
        <strain evidence="10 11">MSt1</strain>
    </source>
</reference>
<keyword evidence="4" id="KW-0732">Signal</keyword>
<dbReference type="eggNOG" id="ENOG5031VJY">
    <property type="taxonomic scope" value="Bacteria"/>
</dbReference>
<dbReference type="Gene3D" id="3.30.300.210">
    <property type="entry name" value="Nutrient germinant receptor protein C, domain 3"/>
    <property type="match status" value="1"/>
</dbReference>
<dbReference type="PANTHER" id="PTHR35789">
    <property type="entry name" value="SPORE GERMINATION PROTEIN B3"/>
    <property type="match status" value="1"/>
</dbReference>
<comment type="caution">
    <text evidence="10">The sequence shown here is derived from an EMBL/GenBank/DDBJ whole genome shotgun (WGS) entry which is preliminary data.</text>
</comment>
<evidence type="ECO:0000256" key="2">
    <source>
        <dbReference type="ARBA" id="ARBA00007886"/>
    </source>
</evidence>
<evidence type="ECO:0000256" key="6">
    <source>
        <dbReference type="ARBA" id="ARBA00023139"/>
    </source>
</evidence>
<dbReference type="PANTHER" id="PTHR35789:SF1">
    <property type="entry name" value="SPORE GERMINATION PROTEIN B3"/>
    <property type="match status" value="1"/>
</dbReference>
<keyword evidence="5" id="KW-0472">Membrane</keyword>
<dbReference type="EMBL" id="JNVM01000012">
    <property type="protein sequence ID" value="KEQ25113.1"/>
    <property type="molecule type" value="Genomic_DNA"/>
</dbReference>
<keyword evidence="3" id="KW-0309">Germination</keyword>
<dbReference type="InterPro" id="IPR046953">
    <property type="entry name" value="Spore_GerAC-like_C"/>
</dbReference>
<dbReference type="InterPro" id="IPR008844">
    <property type="entry name" value="Spore_GerAC-like"/>
</dbReference>
<dbReference type="PROSITE" id="PS51257">
    <property type="entry name" value="PROKAR_LIPOPROTEIN"/>
    <property type="match status" value="1"/>
</dbReference>
<evidence type="ECO:0000259" key="9">
    <source>
        <dbReference type="Pfam" id="PF25198"/>
    </source>
</evidence>
<evidence type="ECO:0000256" key="7">
    <source>
        <dbReference type="ARBA" id="ARBA00023288"/>
    </source>
</evidence>
<protein>
    <submittedName>
        <fullName evidence="10">Uncharacterized protein</fullName>
    </submittedName>
</protein>
<dbReference type="GO" id="GO:0016020">
    <property type="term" value="C:membrane"/>
    <property type="evidence" value="ECO:0007669"/>
    <property type="project" value="UniProtKB-SubCell"/>
</dbReference>
<feature type="domain" description="Spore germination protein N-terminal" evidence="9">
    <location>
        <begin position="30"/>
        <end position="197"/>
    </location>
</feature>
<name>A0A081P340_9BACL</name>
<comment type="subcellular location">
    <subcellularLocation>
        <location evidence="1">Membrane</location>
        <topology evidence="1">Lipid-anchor</topology>
    </subcellularLocation>
</comment>
<evidence type="ECO:0000256" key="5">
    <source>
        <dbReference type="ARBA" id="ARBA00023136"/>
    </source>
</evidence>
<dbReference type="RefSeq" id="WP_036683621.1">
    <property type="nucleotide sequence ID" value="NZ_JNVM01000012.1"/>
</dbReference>
<gene>
    <name evidence="10" type="ORF">ET33_05340</name>
</gene>
<dbReference type="AlphaFoldDB" id="A0A081P340"/>
<evidence type="ECO:0000256" key="3">
    <source>
        <dbReference type="ARBA" id="ARBA00022544"/>
    </source>
</evidence>